<evidence type="ECO:0000256" key="3">
    <source>
        <dbReference type="SAM" id="SignalP"/>
    </source>
</evidence>
<evidence type="ECO:0000256" key="1">
    <source>
        <dbReference type="ARBA" id="ARBA00007469"/>
    </source>
</evidence>
<keyword evidence="5" id="KW-1185">Reference proteome</keyword>
<dbReference type="InterPro" id="IPR018188">
    <property type="entry name" value="RNase_T2_His_AS_1"/>
</dbReference>
<dbReference type="EMBL" id="JAEAOA010002328">
    <property type="protein sequence ID" value="KAK3597641.1"/>
    <property type="molecule type" value="Genomic_DNA"/>
</dbReference>
<reference evidence="4" key="3">
    <citation type="submission" date="2023-05" db="EMBL/GenBank/DDBJ databases">
        <authorList>
            <person name="Smith C.H."/>
        </authorList>
    </citation>
    <scope>NUCLEOTIDE SEQUENCE</scope>
    <source>
        <strain evidence="4">CHS0354</strain>
        <tissue evidence="4">Mantle</tissue>
    </source>
</reference>
<evidence type="ECO:0000313" key="5">
    <source>
        <dbReference type="Proteomes" id="UP001195483"/>
    </source>
</evidence>
<dbReference type="PANTHER" id="PTHR11240">
    <property type="entry name" value="RIBONUCLEASE T2"/>
    <property type="match status" value="1"/>
</dbReference>
<dbReference type="GO" id="GO:0033897">
    <property type="term" value="F:ribonuclease T2 activity"/>
    <property type="evidence" value="ECO:0007669"/>
    <property type="project" value="InterPro"/>
</dbReference>
<evidence type="ECO:0000313" key="4">
    <source>
        <dbReference type="EMBL" id="KAK3597641.1"/>
    </source>
</evidence>
<accession>A0AAE0STH9</accession>
<name>A0AAE0STH9_9BIVA</name>
<dbReference type="GO" id="GO:0003723">
    <property type="term" value="F:RNA binding"/>
    <property type="evidence" value="ECO:0007669"/>
    <property type="project" value="InterPro"/>
</dbReference>
<dbReference type="GO" id="GO:0005576">
    <property type="term" value="C:extracellular region"/>
    <property type="evidence" value="ECO:0007669"/>
    <property type="project" value="TreeGrafter"/>
</dbReference>
<dbReference type="Pfam" id="PF00445">
    <property type="entry name" value="Ribonuclease_T2"/>
    <property type="match status" value="1"/>
</dbReference>
<evidence type="ECO:0000256" key="2">
    <source>
        <dbReference type="RuleBase" id="RU004328"/>
    </source>
</evidence>
<dbReference type="Proteomes" id="UP001195483">
    <property type="component" value="Unassembled WGS sequence"/>
</dbReference>
<dbReference type="PROSITE" id="PS00530">
    <property type="entry name" value="RNASE_T2_1"/>
    <property type="match status" value="1"/>
</dbReference>
<dbReference type="SUPFAM" id="SSF55895">
    <property type="entry name" value="Ribonuclease Rh-like"/>
    <property type="match status" value="1"/>
</dbReference>
<dbReference type="InterPro" id="IPR036430">
    <property type="entry name" value="RNase_T2-like_sf"/>
</dbReference>
<keyword evidence="3" id="KW-0732">Signal</keyword>
<proteinExistence type="inferred from homology"/>
<dbReference type="InterPro" id="IPR001568">
    <property type="entry name" value="RNase_T2-like"/>
</dbReference>
<protein>
    <submittedName>
        <fullName evidence="4">Uncharacterized protein</fullName>
    </submittedName>
</protein>
<dbReference type="AlphaFoldDB" id="A0AAE0STH9"/>
<dbReference type="PANTHER" id="PTHR11240:SF22">
    <property type="entry name" value="RIBONUCLEASE T2"/>
    <property type="match status" value="1"/>
</dbReference>
<sequence length="192" mass="22392">MTKMKQCETWIWILLMTIEFTACQDFDIFVFSEQWPPATCIKGRQEKKTCKMPLVYNYWTIHGLWPCSSSGDNPKYCPGPSFNFSQISNLTEELISYWPDIYDKRSIQGLWNHEWTCHGTCAQTIPATKNERRYFKKNLELIKKFNITSILSNHNVSPSEGNPYSPTIILDILKKDLGHAPLLICIEDEVRF</sequence>
<organism evidence="4 5">
    <name type="scientific">Potamilus streckersoni</name>
    <dbReference type="NCBI Taxonomy" id="2493646"/>
    <lineage>
        <taxon>Eukaryota</taxon>
        <taxon>Metazoa</taxon>
        <taxon>Spiralia</taxon>
        <taxon>Lophotrochozoa</taxon>
        <taxon>Mollusca</taxon>
        <taxon>Bivalvia</taxon>
        <taxon>Autobranchia</taxon>
        <taxon>Heteroconchia</taxon>
        <taxon>Palaeoheterodonta</taxon>
        <taxon>Unionida</taxon>
        <taxon>Unionoidea</taxon>
        <taxon>Unionidae</taxon>
        <taxon>Ambleminae</taxon>
        <taxon>Lampsilini</taxon>
        <taxon>Potamilus</taxon>
    </lineage>
</organism>
<dbReference type="GO" id="GO:0006401">
    <property type="term" value="P:RNA catabolic process"/>
    <property type="evidence" value="ECO:0007669"/>
    <property type="project" value="TreeGrafter"/>
</dbReference>
<comment type="similarity">
    <text evidence="1 2">Belongs to the RNase T2 family.</text>
</comment>
<reference evidence="4" key="1">
    <citation type="journal article" date="2021" name="Genome Biol. Evol.">
        <title>A High-Quality Reference Genome for a Parasitic Bivalve with Doubly Uniparental Inheritance (Bivalvia: Unionida).</title>
        <authorList>
            <person name="Smith C.H."/>
        </authorList>
    </citation>
    <scope>NUCLEOTIDE SEQUENCE</scope>
    <source>
        <strain evidence="4">CHS0354</strain>
    </source>
</reference>
<comment type="caution">
    <text evidence="4">The sequence shown here is derived from an EMBL/GenBank/DDBJ whole genome shotgun (WGS) entry which is preliminary data.</text>
</comment>
<dbReference type="Gene3D" id="3.90.730.10">
    <property type="entry name" value="Ribonuclease T2-like"/>
    <property type="match status" value="1"/>
</dbReference>
<feature type="chain" id="PRO_5042034826" evidence="3">
    <location>
        <begin position="24"/>
        <end position="192"/>
    </location>
</feature>
<gene>
    <name evidence="4" type="ORF">CHS0354_040006</name>
</gene>
<feature type="signal peptide" evidence="3">
    <location>
        <begin position="1"/>
        <end position="23"/>
    </location>
</feature>
<reference evidence="4" key="2">
    <citation type="journal article" date="2021" name="Genome Biol. Evol.">
        <title>Developing a high-quality reference genome for a parasitic bivalve with doubly uniparental inheritance (Bivalvia: Unionida).</title>
        <authorList>
            <person name="Smith C.H."/>
        </authorList>
    </citation>
    <scope>NUCLEOTIDE SEQUENCE</scope>
    <source>
        <strain evidence="4">CHS0354</strain>
        <tissue evidence="4">Mantle</tissue>
    </source>
</reference>